<feature type="transmembrane region" description="Helical" evidence="2">
    <location>
        <begin position="251"/>
        <end position="270"/>
    </location>
</feature>
<feature type="transmembrane region" description="Helical" evidence="2">
    <location>
        <begin position="121"/>
        <end position="140"/>
    </location>
</feature>
<evidence type="ECO:0000259" key="3">
    <source>
        <dbReference type="Pfam" id="PF01757"/>
    </source>
</evidence>
<evidence type="ECO:0000256" key="1">
    <source>
        <dbReference type="SAM" id="MobiDB-lite"/>
    </source>
</evidence>
<keyword evidence="2" id="KW-0472">Membrane</keyword>
<accession>A0ABS3I849</accession>
<proteinExistence type="predicted"/>
<evidence type="ECO:0000259" key="4">
    <source>
        <dbReference type="Pfam" id="PF19040"/>
    </source>
</evidence>
<dbReference type="InterPro" id="IPR050879">
    <property type="entry name" value="Acyltransferase_3"/>
</dbReference>
<dbReference type="RefSeq" id="WP_207275137.1">
    <property type="nucleotide sequence ID" value="NZ_JAFMPK010000035.1"/>
</dbReference>
<dbReference type="PANTHER" id="PTHR23028:SF53">
    <property type="entry name" value="ACYL_TRANSF_3 DOMAIN-CONTAINING PROTEIN"/>
    <property type="match status" value="1"/>
</dbReference>
<dbReference type="EMBL" id="JAFMPK010000035">
    <property type="protein sequence ID" value="MBO0609172.1"/>
    <property type="molecule type" value="Genomic_DNA"/>
</dbReference>
<reference evidence="6" key="2">
    <citation type="submission" date="2023-07" db="EMBL/GenBank/DDBJ databases">
        <title>Myceligenerans salitolerans sp. nov., a halotolerant actinomycete isolated from a salt lake in Xinjiang, China.</title>
        <authorList>
            <person name="Guan T."/>
        </authorList>
    </citation>
    <scope>NUCLEOTIDE SEQUENCE [LARGE SCALE GENOMIC DNA]</scope>
    <source>
        <strain evidence="6">XHU 5031</strain>
    </source>
</reference>
<dbReference type="GO" id="GO:0016746">
    <property type="term" value="F:acyltransferase activity"/>
    <property type="evidence" value="ECO:0007669"/>
    <property type="project" value="UniProtKB-KW"/>
</dbReference>
<dbReference type="Proteomes" id="UP000664617">
    <property type="component" value="Unassembled WGS sequence"/>
</dbReference>
<keyword evidence="2" id="KW-0812">Transmembrane</keyword>
<keyword evidence="5" id="KW-0012">Acyltransferase</keyword>
<keyword evidence="2" id="KW-1133">Transmembrane helix</keyword>
<sequence>MTSAPALREPVSAPGRPSEHPGGLPVLDARPPVRPGRVPEGRAGDATPSRGGDFRPELHGLRAVAVLLVVAYHVWFGRVSGGVDVFLFLTGFLITGSLARTARRTGRIRPFAFLSRLASRLLPPVVIVLVGTVLATFFLLPRGRLLETIDEAIASLLYHENWYLAERAVDYNTRDEGSSVLQHFWSLSIQGQFYLVWLVVAAFGLAIVWKSLSRIRAAFLLIIVPVAVASLGWSVYLTATNQVWAYFDTGARLWEFAVGGILALTIHRIVLPRAVRFVLGWAGLLALIACGALFDVSTMFPGWIALWPVLSAALVLVAGHTKVPGSADRLLQWRPLAVIADWSYALYLWHWPVLMLYLNVTGMSRVDALGGAYVVGISLALAWVTTFLLDHRPLRPPRAEQPARQLGHAALWAVPALLAGLCVQQQVALADQREAEREAFLASNEGRYPGAGVIIDPELHRDMPDLPWIPSVGARDDLPAVSSGECFLQVASTGLTFCESGDVTGDRTIAIVGSSRAAHYLEAFDAPAAENGWRLVTITKPGCQYSADPGETPVGRAVVPADGPAGNEDAAVPSAADCRSWNQAAHAFLMSSPPDLVITLGTRRLEDQEKYPEGFVARWRDLTAAGSRVLALEDIPRLEEDLLACAELRGPRACVLHVPDLRGAASVASRYAGVPEGVTFRSFTPFICPDGTCSPVRGNVLVYRDASHLTATYAATLAPVAERFVREATGW</sequence>
<feature type="transmembrane region" description="Helical" evidence="2">
    <location>
        <begin position="219"/>
        <end position="239"/>
    </location>
</feature>
<feature type="transmembrane region" description="Helical" evidence="2">
    <location>
        <begin position="331"/>
        <end position="350"/>
    </location>
</feature>
<feature type="transmembrane region" description="Helical" evidence="2">
    <location>
        <begin position="194"/>
        <end position="212"/>
    </location>
</feature>
<name>A0ABS3I849_9MICO</name>
<feature type="transmembrane region" description="Helical" evidence="2">
    <location>
        <begin position="370"/>
        <end position="389"/>
    </location>
</feature>
<gene>
    <name evidence="5" type="ORF">J0911_09020</name>
</gene>
<dbReference type="InterPro" id="IPR002656">
    <property type="entry name" value="Acyl_transf_3_dom"/>
</dbReference>
<reference evidence="5 6" key="1">
    <citation type="submission" date="2021-03" db="EMBL/GenBank/DDBJ databases">
        <authorList>
            <person name="Xin L."/>
        </authorList>
    </citation>
    <scope>NUCLEOTIDE SEQUENCE [LARGE SCALE GENOMIC DNA]</scope>
    <source>
        <strain evidence="5 6">XHU 5031</strain>
    </source>
</reference>
<feature type="domain" description="Acyltransferase 3" evidence="3">
    <location>
        <begin position="57"/>
        <end position="384"/>
    </location>
</feature>
<keyword evidence="5" id="KW-0808">Transferase</keyword>
<comment type="caution">
    <text evidence="5">The sequence shown here is derived from an EMBL/GenBank/DDBJ whole genome shotgun (WGS) entry which is preliminary data.</text>
</comment>
<protein>
    <submittedName>
        <fullName evidence="5">Acyltransferase</fullName>
    </submittedName>
</protein>
<feature type="transmembrane region" description="Helical" evidence="2">
    <location>
        <begin position="82"/>
        <end position="100"/>
    </location>
</feature>
<dbReference type="PANTHER" id="PTHR23028">
    <property type="entry name" value="ACETYLTRANSFERASE"/>
    <property type="match status" value="1"/>
</dbReference>
<feature type="domain" description="SGNH" evidence="4">
    <location>
        <begin position="495"/>
        <end position="721"/>
    </location>
</feature>
<organism evidence="5 6">
    <name type="scientific">Myceligenerans salitolerans</name>
    <dbReference type="NCBI Taxonomy" id="1230528"/>
    <lineage>
        <taxon>Bacteria</taxon>
        <taxon>Bacillati</taxon>
        <taxon>Actinomycetota</taxon>
        <taxon>Actinomycetes</taxon>
        <taxon>Micrococcales</taxon>
        <taxon>Promicromonosporaceae</taxon>
        <taxon>Myceligenerans</taxon>
    </lineage>
</organism>
<evidence type="ECO:0000313" key="5">
    <source>
        <dbReference type="EMBL" id="MBO0609172.1"/>
    </source>
</evidence>
<evidence type="ECO:0000313" key="6">
    <source>
        <dbReference type="Proteomes" id="UP000664617"/>
    </source>
</evidence>
<keyword evidence="6" id="KW-1185">Reference proteome</keyword>
<feature type="region of interest" description="Disordered" evidence="1">
    <location>
        <begin position="1"/>
        <end position="53"/>
    </location>
</feature>
<dbReference type="Pfam" id="PF19040">
    <property type="entry name" value="SGNH"/>
    <property type="match status" value="1"/>
</dbReference>
<dbReference type="Pfam" id="PF01757">
    <property type="entry name" value="Acyl_transf_3"/>
    <property type="match status" value="1"/>
</dbReference>
<feature type="transmembrane region" description="Helical" evidence="2">
    <location>
        <begin position="277"/>
        <end position="294"/>
    </location>
</feature>
<dbReference type="InterPro" id="IPR043968">
    <property type="entry name" value="SGNH"/>
</dbReference>
<evidence type="ECO:0000256" key="2">
    <source>
        <dbReference type="SAM" id="Phobius"/>
    </source>
</evidence>